<dbReference type="Pfam" id="PF12704">
    <property type="entry name" value="MacB_PCD"/>
    <property type="match status" value="1"/>
</dbReference>
<dbReference type="RefSeq" id="WP_285727089.1">
    <property type="nucleotide sequence ID" value="NZ_BSDD01000005.1"/>
</dbReference>
<evidence type="ECO:0000313" key="11">
    <source>
        <dbReference type="Proteomes" id="UP001165089"/>
    </source>
</evidence>
<dbReference type="EMBL" id="BSDD01000005">
    <property type="protein sequence ID" value="GLH71139.1"/>
    <property type="molecule type" value="Genomic_DNA"/>
</dbReference>
<gene>
    <name evidence="10" type="ORF">GETHPA_26720</name>
</gene>
<keyword evidence="3 7" id="KW-0812">Transmembrane</keyword>
<keyword evidence="11" id="KW-1185">Reference proteome</keyword>
<dbReference type="Proteomes" id="UP001165089">
    <property type="component" value="Unassembled WGS sequence"/>
</dbReference>
<dbReference type="PANTHER" id="PTHR30572:SF4">
    <property type="entry name" value="ABC TRANSPORTER PERMEASE YTRF"/>
    <property type="match status" value="1"/>
</dbReference>
<accession>A0ABQ5Q8J0</accession>
<dbReference type="PANTHER" id="PTHR30572">
    <property type="entry name" value="MEMBRANE COMPONENT OF TRANSPORTER-RELATED"/>
    <property type="match status" value="1"/>
</dbReference>
<reference evidence="10 11" key="1">
    <citation type="journal article" date="2023" name="Antonie Van Leeuwenhoek">
        <title>Mesoterricola silvestris gen. nov., sp. nov., Mesoterricola sediminis sp. nov., Geothrix oryzae sp. nov., Geothrix edaphica sp. nov., Geothrix rubra sp. nov., and Geothrix limicola sp. nov., six novel members of Acidobacteriota isolated from soils.</title>
        <authorList>
            <person name="Itoh H."/>
            <person name="Sugisawa Y."/>
            <person name="Mise K."/>
            <person name="Xu Z."/>
            <person name="Kuniyasu M."/>
            <person name="Ushijima N."/>
            <person name="Kawano K."/>
            <person name="Kobayashi E."/>
            <person name="Shiratori Y."/>
            <person name="Masuda Y."/>
            <person name="Senoo K."/>
        </authorList>
    </citation>
    <scope>NUCLEOTIDE SEQUENCE [LARGE SCALE GENOMIC DNA]</scope>
    <source>
        <strain evidence="10 11">Red803</strain>
    </source>
</reference>
<feature type="domain" description="MacB-like periplasmic core" evidence="9">
    <location>
        <begin position="23"/>
        <end position="244"/>
    </location>
</feature>
<keyword evidence="5 7" id="KW-0472">Membrane</keyword>
<evidence type="ECO:0000256" key="5">
    <source>
        <dbReference type="ARBA" id="ARBA00023136"/>
    </source>
</evidence>
<organism evidence="10 11">
    <name type="scientific">Geothrix rubra</name>
    <dbReference type="NCBI Taxonomy" id="2927977"/>
    <lineage>
        <taxon>Bacteria</taxon>
        <taxon>Pseudomonadati</taxon>
        <taxon>Acidobacteriota</taxon>
        <taxon>Holophagae</taxon>
        <taxon>Holophagales</taxon>
        <taxon>Holophagaceae</taxon>
        <taxon>Geothrix</taxon>
    </lineage>
</organism>
<comment type="subcellular location">
    <subcellularLocation>
        <location evidence="1">Cell membrane</location>
        <topology evidence="1">Multi-pass membrane protein</topology>
    </subcellularLocation>
</comment>
<dbReference type="InterPro" id="IPR025857">
    <property type="entry name" value="MacB_PCD"/>
</dbReference>
<evidence type="ECO:0000256" key="3">
    <source>
        <dbReference type="ARBA" id="ARBA00022692"/>
    </source>
</evidence>
<evidence type="ECO:0000256" key="2">
    <source>
        <dbReference type="ARBA" id="ARBA00022475"/>
    </source>
</evidence>
<evidence type="ECO:0000259" key="9">
    <source>
        <dbReference type="Pfam" id="PF12704"/>
    </source>
</evidence>
<evidence type="ECO:0000256" key="7">
    <source>
        <dbReference type="SAM" id="Phobius"/>
    </source>
</evidence>
<feature type="transmembrane region" description="Helical" evidence="7">
    <location>
        <begin position="25"/>
        <end position="44"/>
    </location>
</feature>
<feature type="transmembrane region" description="Helical" evidence="7">
    <location>
        <begin position="322"/>
        <end position="355"/>
    </location>
</feature>
<evidence type="ECO:0000313" key="10">
    <source>
        <dbReference type="EMBL" id="GLH71139.1"/>
    </source>
</evidence>
<keyword evidence="4 7" id="KW-1133">Transmembrane helix</keyword>
<proteinExistence type="inferred from homology"/>
<protein>
    <submittedName>
        <fullName evidence="10">ABC transporter permease</fullName>
    </submittedName>
</protein>
<dbReference type="InterPro" id="IPR050250">
    <property type="entry name" value="Macrolide_Exporter_MacB"/>
</dbReference>
<feature type="domain" description="ABC3 transporter permease C-terminal" evidence="8">
    <location>
        <begin position="281"/>
        <end position="395"/>
    </location>
</feature>
<evidence type="ECO:0000256" key="1">
    <source>
        <dbReference type="ARBA" id="ARBA00004651"/>
    </source>
</evidence>
<dbReference type="Pfam" id="PF02687">
    <property type="entry name" value="FtsX"/>
    <property type="match status" value="1"/>
</dbReference>
<sequence>MAVPAAELFRFVLGSVAGHRLRSSLSVLGVGIGVAAVVLLTSLGEGTRRYIVGQFSQFGTNLLAVNPGKVKTMGLPGVFGGTTHPLTPEDAESLRRLPGVEAVIPVAMGQGRVEHGGRGRSVYLYGVNHELPKAWGVGTAQGSFLPPMDPGRRASLTVLGPKLARELFGTASPLGQRVRVGSESLVVIGVMEPKGQLLGFDLDDTAYLPVGTAMGLFNLSELHEIDLLTTRSEGVPAVVAQVKAALMARHRGEEDFTLTTQTEMLEVFGRVIGIVTLAVTAIAGISLVVGAMGILTVMWISVSERTAEIGLLRALGVEAPTVQALFLLEAILLALGGGLGGLALGALVQLVLRLAVPGLPLATPPGAVVAALLMTLGVGAAAGVLPARRAASLDPIEALRAE</sequence>
<evidence type="ECO:0000256" key="4">
    <source>
        <dbReference type="ARBA" id="ARBA00022989"/>
    </source>
</evidence>
<feature type="transmembrane region" description="Helical" evidence="7">
    <location>
        <begin position="367"/>
        <end position="385"/>
    </location>
</feature>
<comment type="similarity">
    <text evidence="6">Belongs to the ABC-4 integral membrane protein family.</text>
</comment>
<dbReference type="InterPro" id="IPR003838">
    <property type="entry name" value="ABC3_permease_C"/>
</dbReference>
<evidence type="ECO:0000256" key="6">
    <source>
        <dbReference type="ARBA" id="ARBA00038076"/>
    </source>
</evidence>
<keyword evidence="2" id="KW-1003">Cell membrane</keyword>
<name>A0ABQ5Q8J0_9BACT</name>
<feature type="transmembrane region" description="Helical" evidence="7">
    <location>
        <begin position="271"/>
        <end position="302"/>
    </location>
</feature>
<comment type="caution">
    <text evidence="10">The sequence shown here is derived from an EMBL/GenBank/DDBJ whole genome shotgun (WGS) entry which is preliminary data.</text>
</comment>
<evidence type="ECO:0000259" key="8">
    <source>
        <dbReference type="Pfam" id="PF02687"/>
    </source>
</evidence>